<proteinExistence type="predicted"/>
<sequence>MMVLRTALSTAAGRGGAAAHFAPWAAVRAAGGVAGPRPLPPLNVALVWYLHRLAPAAYAADTAAAFAASSHLPPADAATADADGGEGGGGATTDGWAGNAGCPAVVVARLQWDAFAMGARVARRGGGSGGGGGGCRLRRLWGGGAATAPHAPTLPARDHLPPHLWPPLASPPGGGFGATPPVGARRRLVRLQQRADYAAPAACHRRLHAVGAAVGRRAIRPGGRSVGGCGRPLRGGGGRRWRRPWGRRHRGGGGAGERDVAMRAVWHAPLVGGGSFVDASGAGQRRRTAARRGAPPSALSLPSTEVSPLPPWARSATALPAAAAAAAPHHPSPPVARLPTRRAVGVHASPAAIAAAARTPPPPPSPFTRPSPAPSRSLGRGPPPRSSPPAPPPKKTRRKPPASPLPCAPPASRAPCGGATRLGGTRRVPPPTGARVTRRRPRTCRGGGRRRLRVGVRAAAPHGVGRR</sequence>
<feature type="region of interest" description="Disordered" evidence="1">
    <location>
        <begin position="223"/>
        <end position="257"/>
    </location>
</feature>
<evidence type="ECO:0000313" key="2">
    <source>
        <dbReference type="EMBL" id="OSX78270.1"/>
    </source>
</evidence>
<dbReference type="EMBL" id="KV918816">
    <property type="protein sequence ID" value="OSX78270.1"/>
    <property type="molecule type" value="Genomic_DNA"/>
</dbReference>
<accession>A0A1X6PC01</accession>
<gene>
    <name evidence="2" type="ORF">BU14_0113s0014</name>
</gene>
<feature type="region of interest" description="Disordered" evidence="1">
    <location>
        <begin position="273"/>
        <end position="308"/>
    </location>
</feature>
<feature type="compositionally biased region" description="Low complexity" evidence="1">
    <location>
        <begin position="410"/>
        <end position="427"/>
    </location>
</feature>
<keyword evidence="3" id="KW-1185">Reference proteome</keyword>
<protein>
    <submittedName>
        <fullName evidence="2">Uncharacterized protein</fullName>
    </submittedName>
</protein>
<feature type="compositionally biased region" description="Basic residues" evidence="1">
    <location>
        <begin position="436"/>
        <end position="454"/>
    </location>
</feature>
<feature type="compositionally biased region" description="Gly residues" evidence="1">
    <location>
        <begin position="224"/>
        <end position="236"/>
    </location>
</feature>
<feature type="region of interest" description="Disordered" evidence="1">
    <location>
        <begin position="356"/>
        <end position="467"/>
    </location>
</feature>
<feature type="compositionally biased region" description="Pro residues" evidence="1">
    <location>
        <begin position="381"/>
        <end position="393"/>
    </location>
</feature>
<name>A0A1X6PC01_PORUM</name>
<evidence type="ECO:0000256" key="1">
    <source>
        <dbReference type="SAM" id="MobiDB-lite"/>
    </source>
</evidence>
<feature type="compositionally biased region" description="Basic residues" evidence="1">
    <location>
        <begin position="237"/>
        <end position="251"/>
    </location>
</feature>
<dbReference type="Proteomes" id="UP000218209">
    <property type="component" value="Unassembled WGS sequence"/>
</dbReference>
<organism evidence="2 3">
    <name type="scientific">Porphyra umbilicalis</name>
    <name type="common">Purple laver</name>
    <name type="synonym">Red alga</name>
    <dbReference type="NCBI Taxonomy" id="2786"/>
    <lineage>
        <taxon>Eukaryota</taxon>
        <taxon>Rhodophyta</taxon>
        <taxon>Bangiophyceae</taxon>
        <taxon>Bangiales</taxon>
        <taxon>Bangiaceae</taxon>
        <taxon>Porphyra</taxon>
    </lineage>
</organism>
<evidence type="ECO:0000313" key="3">
    <source>
        <dbReference type="Proteomes" id="UP000218209"/>
    </source>
</evidence>
<dbReference type="AlphaFoldDB" id="A0A1X6PC01"/>
<reference evidence="2 3" key="1">
    <citation type="submission" date="2017-03" db="EMBL/GenBank/DDBJ databases">
        <title>WGS assembly of Porphyra umbilicalis.</title>
        <authorList>
            <person name="Brawley S.H."/>
            <person name="Blouin N.A."/>
            <person name="Ficko-Blean E."/>
            <person name="Wheeler G.L."/>
            <person name="Lohr M."/>
            <person name="Goodson H.V."/>
            <person name="Jenkins J.W."/>
            <person name="Blaby-Haas C.E."/>
            <person name="Helliwell K.E."/>
            <person name="Chan C."/>
            <person name="Marriage T."/>
            <person name="Bhattacharya D."/>
            <person name="Klein A.S."/>
            <person name="Badis Y."/>
            <person name="Brodie J."/>
            <person name="Cao Y."/>
            <person name="Collen J."/>
            <person name="Dittami S.M."/>
            <person name="Gachon C.M."/>
            <person name="Green B.R."/>
            <person name="Karpowicz S."/>
            <person name="Kim J.W."/>
            <person name="Kudahl U."/>
            <person name="Lin S."/>
            <person name="Michel G."/>
            <person name="Mittag M."/>
            <person name="Olson B.J."/>
            <person name="Pangilinan J."/>
            <person name="Peng Y."/>
            <person name="Qiu H."/>
            <person name="Shu S."/>
            <person name="Singer J.T."/>
            <person name="Smith A.G."/>
            <person name="Sprecher B.N."/>
            <person name="Wagner V."/>
            <person name="Wang W."/>
            <person name="Wang Z.-Y."/>
            <person name="Yan J."/>
            <person name="Yarish C."/>
            <person name="Zoeuner-Riek S."/>
            <person name="Zhuang Y."/>
            <person name="Zou Y."/>
            <person name="Lindquist E.A."/>
            <person name="Grimwood J."/>
            <person name="Barry K."/>
            <person name="Rokhsar D.S."/>
            <person name="Schmutz J."/>
            <person name="Stiller J.W."/>
            <person name="Grossman A.R."/>
            <person name="Prochnik S.E."/>
        </authorList>
    </citation>
    <scope>NUCLEOTIDE SEQUENCE [LARGE SCALE GENOMIC DNA]</scope>
    <source>
        <strain evidence="2">4086291</strain>
    </source>
</reference>
<feature type="compositionally biased region" description="Pro residues" evidence="1">
    <location>
        <begin position="359"/>
        <end position="373"/>
    </location>
</feature>